<proteinExistence type="predicted"/>
<keyword evidence="2" id="KW-1185">Reference proteome</keyword>
<comment type="caution">
    <text evidence="1">The sequence shown here is derived from an EMBL/GenBank/DDBJ whole genome shotgun (WGS) entry which is preliminary data.</text>
</comment>
<dbReference type="Proteomes" id="UP001316803">
    <property type="component" value="Unassembled WGS sequence"/>
</dbReference>
<evidence type="ECO:0000313" key="2">
    <source>
        <dbReference type="Proteomes" id="UP001316803"/>
    </source>
</evidence>
<name>A0AAN8F5L1_9EURO</name>
<reference evidence="1 2" key="1">
    <citation type="submission" date="2022-12" db="EMBL/GenBank/DDBJ databases">
        <title>Genomic features and morphological characterization of a novel Knufia sp. strain isolated from spacecraft assembly facility.</title>
        <authorList>
            <person name="Teixeira M."/>
            <person name="Chander A.M."/>
            <person name="Stajich J.E."/>
            <person name="Venkateswaran K."/>
        </authorList>
    </citation>
    <scope>NUCLEOTIDE SEQUENCE [LARGE SCALE GENOMIC DNA]</scope>
    <source>
        <strain evidence="1 2">FJI-L2-BK-P2</strain>
    </source>
</reference>
<dbReference type="EMBL" id="JAKLMC020000003">
    <property type="protein sequence ID" value="KAK5957103.1"/>
    <property type="molecule type" value="Genomic_DNA"/>
</dbReference>
<accession>A0AAN8F5L1</accession>
<dbReference type="AlphaFoldDB" id="A0AAN8F5L1"/>
<organism evidence="1 2">
    <name type="scientific">Knufia fluminis</name>
    <dbReference type="NCBI Taxonomy" id="191047"/>
    <lineage>
        <taxon>Eukaryota</taxon>
        <taxon>Fungi</taxon>
        <taxon>Dikarya</taxon>
        <taxon>Ascomycota</taxon>
        <taxon>Pezizomycotina</taxon>
        <taxon>Eurotiomycetes</taxon>
        <taxon>Chaetothyriomycetidae</taxon>
        <taxon>Chaetothyriales</taxon>
        <taxon>Trichomeriaceae</taxon>
        <taxon>Knufia</taxon>
    </lineage>
</organism>
<sequence length="225" mass="25053">MPDLSIESVSRYVQIEARRARESYAPRELIVMEPTFLDEHLLDFSKNARYAWIRGRIETLIIGNVECQPSASYATLRVPAWYALRENCSKLNYVHITPVRQKIVLDGVVLSKLASEAVIKTFLKTLMTYGLSSGLDGDGRSLINDMGCRGLRAAAGIHGQEMAVLVRYNIAILDGEDGHVFDMTTYFYSESAGFMSMKRTGNCSRLRGSWIAGTEEASVEEVTPG</sequence>
<gene>
    <name evidence="1" type="ORF">OHC33_001472</name>
</gene>
<evidence type="ECO:0000313" key="1">
    <source>
        <dbReference type="EMBL" id="KAK5957103.1"/>
    </source>
</evidence>
<protein>
    <submittedName>
        <fullName evidence="1">Uncharacterized protein</fullName>
    </submittedName>
</protein>